<evidence type="ECO:0000313" key="2">
    <source>
        <dbReference type="Proteomes" id="UP001179952"/>
    </source>
</evidence>
<accession>A0AAV9AEF6</accession>
<organism evidence="1 2">
    <name type="scientific">Acorus gramineus</name>
    <name type="common">Dwarf sweet flag</name>
    <dbReference type="NCBI Taxonomy" id="55184"/>
    <lineage>
        <taxon>Eukaryota</taxon>
        <taxon>Viridiplantae</taxon>
        <taxon>Streptophyta</taxon>
        <taxon>Embryophyta</taxon>
        <taxon>Tracheophyta</taxon>
        <taxon>Spermatophyta</taxon>
        <taxon>Magnoliopsida</taxon>
        <taxon>Liliopsida</taxon>
        <taxon>Acoraceae</taxon>
        <taxon>Acorus</taxon>
    </lineage>
</organism>
<gene>
    <name evidence="1" type="ORF">QJS04_geneDACA001279</name>
</gene>
<reference evidence="1" key="2">
    <citation type="submission" date="2023-06" db="EMBL/GenBank/DDBJ databases">
        <authorList>
            <person name="Ma L."/>
            <person name="Liu K.-W."/>
            <person name="Li Z."/>
            <person name="Hsiao Y.-Y."/>
            <person name="Qi Y."/>
            <person name="Fu T."/>
            <person name="Tang G."/>
            <person name="Zhang D."/>
            <person name="Sun W.-H."/>
            <person name="Liu D.-K."/>
            <person name="Li Y."/>
            <person name="Chen G.-Z."/>
            <person name="Liu X.-D."/>
            <person name="Liao X.-Y."/>
            <person name="Jiang Y.-T."/>
            <person name="Yu X."/>
            <person name="Hao Y."/>
            <person name="Huang J."/>
            <person name="Zhao X.-W."/>
            <person name="Ke S."/>
            <person name="Chen Y.-Y."/>
            <person name="Wu W.-L."/>
            <person name="Hsu J.-L."/>
            <person name="Lin Y.-F."/>
            <person name="Huang M.-D."/>
            <person name="Li C.-Y."/>
            <person name="Huang L."/>
            <person name="Wang Z.-W."/>
            <person name="Zhao X."/>
            <person name="Zhong W.-Y."/>
            <person name="Peng D.-H."/>
            <person name="Ahmad S."/>
            <person name="Lan S."/>
            <person name="Zhang J.-S."/>
            <person name="Tsai W.-C."/>
            <person name="Van De Peer Y."/>
            <person name="Liu Z.-J."/>
        </authorList>
    </citation>
    <scope>NUCLEOTIDE SEQUENCE</scope>
    <source>
        <strain evidence="1">SCP</strain>
        <tissue evidence="1">Leaves</tissue>
    </source>
</reference>
<protein>
    <submittedName>
        <fullName evidence="1">Uncharacterized protein</fullName>
    </submittedName>
</protein>
<evidence type="ECO:0000313" key="1">
    <source>
        <dbReference type="EMBL" id="KAK1262427.1"/>
    </source>
</evidence>
<sequence length="115" mass="12686">MDAFRRWSGSSVIVDRPPKKGWVAVRGQRRDLCGDGVDDPPCDAELLDKQEVALAGLEHPNRVARRSDLEARRCEVRRGSTDSSPSPSPFEVVSRYSAANRRSAMLAAVMSTFTP</sequence>
<dbReference type="AlphaFoldDB" id="A0AAV9AEF6"/>
<comment type="caution">
    <text evidence="1">The sequence shown here is derived from an EMBL/GenBank/DDBJ whole genome shotgun (WGS) entry which is preliminary data.</text>
</comment>
<reference evidence="1" key="1">
    <citation type="journal article" date="2023" name="Nat. Commun.">
        <title>Diploid and tetraploid genomes of Acorus and the evolution of monocots.</title>
        <authorList>
            <person name="Ma L."/>
            <person name="Liu K.W."/>
            <person name="Li Z."/>
            <person name="Hsiao Y.Y."/>
            <person name="Qi Y."/>
            <person name="Fu T."/>
            <person name="Tang G.D."/>
            <person name="Zhang D."/>
            <person name="Sun W.H."/>
            <person name="Liu D.K."/>
            <person name="Li Y."/>
            <person name="Chen G.Z."/>
            <person name="Liu X.D."/>
            <person name="Liao X.Y."/>
            <person name="Jiang Y.T."/>
            <person name="Yu X."/>
            <person name="Hao Y."/>
            <person name="Huang J."/>
            <person name="Zhao X.W."/>
            <person name="Ke S."/>
            <person name="Chen Y.Y."/>
            <person name="Wu W.L."/>
            <person name="Hsu J.L."/>
            <person name="Lin Y.F."/>
            <person name="Huang M.D."/>
            <person name="Li C.Y."/>
            <person name="Huang L."/>
            <person name="Wang Z.W."/>
            <person name="Zhao X."/>
            <person name="Zhong W.Y."/>
            <person name="Peng D.H."/>
            <person name="Ahmad S."/>
            <person name="Lan S."/>
            <person name="Zhang J.S."/>
            <person name="Tsai W.C."/>
            <person name="Van de Peer Y."/>
            <person name="Liu Z.J."/>
        </authorList>
    </citation>
    <scope>NUCLEOTIDE SEQUENCE</scope>
    <source>
        <strain evidence="1">SCP</strain>
    </source>
</reference>
<name>A0AAV9AEF6_ACOGR</name>
<dbReference type="Proteomes" id="UP001179952">
    <property type="component" value="Unassembled WGS sequence"/>
</dbReference>
<proteinExistence type="predicted"/>
<keyword evidence="2" id="KW-1185">Reference proteome</keyword>
<dbReference type="EMBL" id="JAUJYN010000010">
    <property type="protein sequence ID" value="KAK1262427.1"/>
    <property type="molecule type" value="Genomic_DNA"/>
</dbReference>